<evidence type="ECO:0000313" key="1">
    <source>
        <dbReference type="EMBL" id="PWN47014.1"/>
    </source>
</evidence>
<reference evidence="1 2" key="1">
    <citation type="journal article" date="2018" name="Mol. Biol. Evol.">
        <title>Broad Genomic Sampling Reveals a Smut Pathogenic Ancestry of the Fungal Clade Ustilaginomycotina.</title>
        <authorList>
            <person name="Kijpornyongpan T."/>
            <person name="Mondo S.J."/>
            <person name="Barry K."/>
            <person name="Sandor L."/>
            <person name="Lee J."/>
            <person name="Lipzen A."/>
            <person name="Pangilinan J."/>
            <person name="LaButti K."/>
            <person name="Hainaut M."/>
            <person name="Henrissat B."/>
            <person name="Grigoriev I.V."/>
            <person name="Spatafora J.W."/>
            <person name="Aime M.C."/>
        </authorList>
    </citation>
    <scope>NUCLEOTIDE SEQUENCE [LARGE SCALE GENOMIC DNA]</scope>
    <source>
        <strain evidence="1 2">SA 807</strain>
    </source>
</reference>
<accession>A0ACD0NMH9</accession>
<keyword evidence="2" id="KW-1185">Reference proteome</keyword>
<protein>
    <submittedName>
        <fullName evidence="1">P-loop containing nucleoside triphosphate hydrolase protein</fullName>
    </submittedName>
</protein>
<gene>
    <name evidence="1" type="ORF">IE53DRAFT_336111</name>
</gene>
<name>A0ACD0NMH9_9BASI</name>
<sequence length="536" mass="61421">MGKSKPKKDPNPPPPSKRNSPGSAWTTTTNASKNRRIKRSRGEESNFSKLEVDQLERLLLVSHRRILPRPIPSRLTVLTYARIWVKEEEEKEEPLKVPKRPRWNTLMEKKTVDANESQVLFNWLKSTDSIIQRHFDRDPTEEEGRGGGGIPSIPSLFERNLEVFRQLWRVMERSDILLVLADCRFPLLHLPNSLTDFLSNHARSRTILVLTKCDLVPPSISERWKRWLESHFRGGFKVVVTQSYRRLEGLEGQGGSKRTRLSPPTLSQESRRELFKALREVHGEMITPPKWILEDEERRKRWRPRCFDRVDWDAFEADGERQVYGGEKQTHLEEGVGVGSEGKRDSPPPFITLGLIGQPNVGKSSLLNALMGSKVVRSSKTPGKTKHFQTHFLGGQGDVRSQVRLCDSPGLVFPSLVGMEAQVMGGILPISQVQSIPTCVGYVADHMRLERILELEPFLAEMEVEEREVVGKRLDSMRSRNPKSQQRWTSTKILEALARRYNYRTAKAARWDLNRAGNSLLRAVAEGRIRWAFRPP</sequence>
<proteinExistence type="predicted"/>
<feature type="non-terminal residue" evidence="1">
    <location>
        <position position="536"/>
    </location>
</feature>
<dbReference type="EMBL" id="KZ820586">
    <property type="protein sequence ID" value="PWN47014.1"/>
    <property type="molecule type" value="Genomic_DNA"/>
</dbReference>
<organism evidence="1 2">
    <name type="scientific">Violaceomyces palustris</name>
    <dbReference type="NCBI Taxonomy" id="1673888"/>
    <lineage>
        <taxon>Eukaryota</taxon>
        <taxon>Fungi</taxon>
        <taxon>Dikarya</taxon>
        <taxon>Basidiomycota</taxon>
        <taxon>Ustilaginomycotina</taxon>
        <taxon>Ustilaginomycetes</taxon>
        <taxon>Violaceomycetales</taxon>
        <taxon>Violaceomycetaceae</taxon>
        <taxon>Violaceomyces</taxon>
    </lineage>
</organism>
<keyword evidence="1" id="KW-0378">Hydrolase</keyword>
<dbReference type="Proteomes" id="UP000245626">
    <property type="component" value="Unassembled WGS sequence"/>
</dbReference>
<evidence type="ECO:0000313" key="2">
    <source>
        <dbReference type="Proteomes" id="UP000245626"/>
    </source>
</evidence>